<name>A0A9N9K6R7_9GLOM</name>
<evidence type="ECO:0000313" key="3">
    <source>
        <dbReference type="Proteomes" id="UP000789405"/>
    </source>
</evidence>
<evidence type="ECO:0000313" key="2">
    <source>
        <dbReference type="EMBL" id="CAG8814010.1"/>
    </source>
</evidence>
<feature type="non-terminal residue" evidence="2">
    <location>
        <position position="66"/>
    </location>
</feature>
<organism evidence="2 3">
    <name type="scientific">Dentiscutata erythropus</name>
    <dbReference type="NCBI Taxonomy" id="1348616"/>
    <lineage>
        <taxon>Eukaryota</taxon>
        <taxon>Fungi</taxon>
        <taxon>Fungi incertae sedis</taxon>
        <taxon>Mucoromycota</taxon>
        <taxon>Glomeromycotina</taxon>
        <taxon>Glomeromycetes</taxon>
        <taxon>Diversisporales</taxon>
        <taxon>Gigasporaceae</taxon>
        <taxon>Dentiscutata</taxon>
    </lineage>
</organism>
<dbReference type="EMBL" id="CAJVPY010050816">
    <property type="protein sequence ID" value="CAG8814010.1"/>
    <property type="molecule type" value="Genomic_DNA"/>
</dbReference>
<gene>
    <name evidence="2" type="ORF">DERYTH_LOCUS25889</name>
</gene>
<dbReference type="Proteomes" id="UP000789405">
    <property type="component" value="Unassembled WGS sequence"/>
</dbReference>
<accession>A0A9N9K6R7</accession>
<dbReference type="AlphaFoldDB" id="A0A9N9K6R7"/>
<feature type="region of interest" description="Disordered" evidence="1">
    <location>
        <begin position="37"/>
        <end position="66"/>
    </location>
</feature>
<proteinExistence type="predicted"/>
<protein>
    <submittedName>
        <fullName evidence="2">2280_t:CDS:1</fullName>
    </submittedName>
</protein>
<keyword evidence="3" id="KW-1185">Reference proteome</keyword>
<comment type="caution">
    <text evidence="2">The sequence shown here is derived from an EMBL/GenBank/DDBJ whole genome shotgun (WGS) entry which is preliminary data.</text>
</comment>
<sequence>DKNNLKHEYLKLQQEQQRNEGPSIITKYNKDPIEIGINQESDSPYLKPVTSRPETPNYKGKTPDYG</sequence>
<evidence type="ECO:0000256" key="1">
    <source>
        <dbReference type="SAM" id="MobiDB-lite"/>
    </source>
</evidence>
<reference evidence="2" key="1">
    <citation type="submission" date="2021-06" db="EMBL/GenBank/DDBJ databases">
        <authorList>
            <person name="Kallberg Y."/>
            <person name="Tangrot J."/>
            <person name="Rosling A."/>
        </authorList>
    </citation>
    <scope>NUCLEOTIDE SEQUENCE</scope>
    <source>
        <strain evidence="2">MA453B</strain>
    </source>
</reference>
<feature type="non-terminal residue" evidence="2">
    <location>
        <position position="1"/>
    </location>
</feature>